<name>A0A2P8DC28_9BACT</name>
<dbReference type="InterPro" id="IPR033948">
    <property type="entry name" value="ETF_beta_N"/>
</dbReference>
<organism evidence="6 7">
    <name type="scientific">Taibaiella chishuiensis</name>
    <dbReference type="NCBI Taxonomy" id="1434707"/>
    <lineage>
        <taxon>Bacteria</taxon>
        <taxon>Pseudomonadati</taxon>
        <taxon>Bacteroidota</taxon>
        <taxon>Chitinophagia</taxon>
        <taxon>Chitinophagales</taxon>
        <taxon>Chitinophagaceae</taxon>
        <taxon>Taibaiella</taxon>
    </lineage>
</organism>
<dbReference type="PANTHER" id="PTHR21294:SF8">
    <property type="entry name" value="ELECTRON TRANSFER FLAVOPROTEIN SUBUNIT BETA"/>
    <property type="match status" value="1"/>
</dbReference>
<dbReference type="OrthoDB" id="9804960at2"/>
<dbReference type="RefSeq" id="WP_106521465.1">
    <property type="nucleotide sequence ID" value="NZ_PYGD01000001.1"/>
</dbReference>
<dbReference type="AlphaFoldDB" id="A0A2P8DC28"/>
<dbReference type="Proteomes" id="UP000240572">
    <property type="component" value="Unassembled WGS sequence"/>
</dbReference>
<comment type="caution">
    <text evidence="6">The sequence shown here is derived from an EMBL/GenBank/DDBJ whole genome shotgun (WGS) entry which is preliminary data.</text>
</comment>
<keyword evidence="7" id="KW-1185">Reference proteome</keyword>
<dbReference type="CDD" id="cd01714">
    <property type="entry name" value="ETF_beta"/>
    <property type="match status" value="1"/>
</dbReference>
<dbReference type="PANTHER" id="PTHR21294">
    <property type="entry name" value="ELECTRON TRANSFER FLAVOPROTEIN BETA-SUBUNIT"/>
    <property type="match status" value="1"/>
</dbReference>
<dbReference type="GO" id="GO:0009055">
    <property type="term" value="F:electron transfer activity"/>
    <property type="evidence" value="ECO:0007669"/>
    <property type="project" value="InterPro"/>
</dbReference>
<evidence type="ECO:0000313" key="7">
    <source>
        <dbReference type="Proteomes" id="UP000240572"/>
    </source>
</evidence>
<dbReference type="InterPro" id="IPR014729">
    <property type="entry name" value="Rossmann-like_a/b/a_fold"/>
</dbReference>
<dbReference type="Pfam" id="PF01012">
    <property type="entry name" value="ETF"/>
    <property type="match status" value="1"/>
</dbReference>
<proteinExistence type="inferred from homology"/>
<dbReference type="PIRSF" id="PIRSF000090">
    <property type="entry name" value="Beta-ETF"/>
    <property type="match status" value="1"/>
</dbReference>
<gene>
    <name evidence="6" type="ORF">B0I18_101938</name>
</gene>
<evidence type="ECO:0000259" key="5">
    <source>
        <dbReference type="SMART" id="SM00893"/>
    </source>
</evidence>
<accession>A0A2P8DC28</accession>
<keyword evidence="4" id="KW-0249">Electron transport</keyword>
<dbReference type="InterPro" id="IPR014730">
    <property type="entry name" value="ETF_a/b_N"/>
</dbReference>
<evidence type="ECO:0000256" key="1">
    <source>
        <dbReference type="ARBA" id="ARBA00007557"/>
    </source>
</evidence>
<dbReference type="Gene3D" id="3.40.50.620">
    <property type="entry name" value="HUPs"/>
    <property type="match status" value="1"/>
</dbReference>
<dbReference type="EMBL" id="PYGD01000001">
    <property type="protein sequence ID" value="PSK94778.1"/>
    <property type="molecule type" value="Genomic_DNA"/>
</dbReference>
<evidence type="ECO:0000256" key="3">
    <source>
        <dbReference type="ARBA" id="ARBA00022448"/>
    </source>
</evidence>
<feature type="domain" description="Electron transfer flavoprotein alpha/beta-subunit N-terminal" evidence="5">
    <location>
        <begin position="23"/>
        <end position="211"/>
    </location>
</feature>
<dbReference type="InterPro" id="IPR012255">
    <property type="entry name" value="ETF_b"/>
</dbReference>
<sequence>MKILVCIAQAPDTTAKIAFTDNNTKFNEQGVTYIINPYDEWYALVRALELKETGVASEVHLVTVGNAGAEAVMRKALALGGDQAFRINTESHDTFVVASEIAAFAKDKGYDLVLAGKESIDYNNASVGATIAGVLDHNFIGFATSLDVAGTTATVKREIEGGEETDTATLPLVISCQKGMAEARIPNMRGIMAARTKPLNVVEPTAVAALTEIVAYDLPPAKTGVKLFTVDQMDELVEALHSQAKVI</sequence>
<evidence type="ECO:0000313" key="6">
    <source>
        <dbReference type="EMBL" id="PSK94778.1"/>
    </source>
</evidence>
<evidence type="ECO:0000256" key="2">
    <source>
        <dbReference type="ARBA" id="ARBA00016797"/>
    </source>
</evidence>
<comment type="similarity">
    <text evidence="1">Belongs to the ETF beta-subunit/FixA family.</text>
</comment>
<dbReference type="SUPFAM" id="SSF52402">
    <property type="entry name" value="Adenine nucleotide alpha hydrolases-like"/>
    <property type="match status" value="1"/>
</dbReference>
<reference evidence="6 7" key="1">
    <citation type="submission" date="2018-03" db="EMBL/GenBank/DDBJ databases">
        <title>Genomic Encyclopedia of Type Strains, Phase III (KMG-III): the genomes of soil and plant-associated and newly described type strains.</title>
        <authorList>
            <person name="Whitman W."/>
        </authorList>
    </citation>
    <scope>NUCLEOTIDE SEQUENCE [LARGE SCALE GENOMIC DNA]</scope>
    <source>
        <strain evidence="6 7">CGMCC 1.12700</strain>
    </source>
</reference>
<protein>
    <recommendedName>
        <fullName evidence="2">Electron transfer flavoprotein subunit beta</fullName>
    </recommendedName>
</protein>
<evidence type="ECO:0000256" key="4">
    <source>
        <dbReference type="ARBA" id="ARBA00022982"/>
    </source>
</evidence>
<keyword evidence="3" id="KW-0813">Transport</keyword>
<dbReference type="SMART" id="SM00893">
    <property type="entry name" value="ETF"/>
    <property type="match status" value="1"/>
</dbReference>